<name>A0A7G8BRH5_9BACT</name>
<dbReference type="PANTHER" id="PTHR40279:SF3">
    <property type="entry name" value="4-AMINOBENZOATE SYNTHASE"/>
    <property type="match status" value="1"/>
</dbReference>
<gene>
    <name evidence="2" type="ORF">H7849_23220</name>
</gene>
<dbReference type="Gene3D" id="1.20.910.10">
    <property type="entry name" value="Heme oxygenase-like"/>
    <property type="match status" value="1"/>
</dbReference>
<dbReference type="InterPro" id="IPR039068">
    <property type="entry name" value="PqqC-like"/>
</dbReference>
<dbReference type="GO" id="GO:0016491">
    <property type="term" value="F:oxidoreductase activity"/>
    <property type="evidence" value="ECO:0007669"/>
    <property type="project" value="UniProtKB-KW"/>
</dbReference>
<dbReference type="PANTHER" id="PTHR40279">
    <property type="entry name" value="PQQC-LIKE PROTEIN"/>
    <property type="match status" value="1"/>
</dbReference>
<keyword evidence="3" id="KW-1185">Reference proteome</keyword>
<protein>
    <submittedName>
        <fullName evidence="2">CADD family putative folate metabolism protein</fullName>
    </submittedName>
</protein>
<evidence type="ECO:0000256" key="1">
    <source>
        <dbReference type="ARBA" id="ARBA00023002"/>
    </source>
</evidence>
<dbReference type="SUPFAM" id="SSF48613">
    <property type="entry name" value="Heme oxygenase-like"/>
    <property type="match status" value="1"/>
</dbReference>
<sequence>MRNEFFVQAEERIERYNLLKHPFYTAWTAGELTREDLREYAAEYWHHVSAFPSYLSALHSRLDDCVTRRMVATNLADEEGVGAPDGRAHSDLWMDFARGMGANEVEVKTRAPRPETQRLISSFRSIASEGSTAAALAAFYAYESRVPAIAHEKAAGLKDHYGADAATMRYFTLHQTADVLHADVWRTLIAGELAKSPESAPEALTAAEQTAAALWFALDGVERNRQARRSLTTANA</sequence>
<dbReference type="Pfam" id="PF14518">
    <property type="entry name" value="Haem_oxygenas_2"/>
    <property type="match status" value="1"/>
</dbReference>
<dbReference type="InterPro" id="IPR027572">
    <property type="entry name" value="Fol-rel_CADD"/>
</dbReference>
<organism evidence="2 3">
    <name type="scientific">Alloacidobacterium dinghuense</name>
    <dbReference type="NCBI Taxonomy" id="2763107"/>
    <lineage>
        <taxon>Bacteria</taxon>
        <taxon>Pseudomonadati</taxon>
        <taxon>Acidobacteriota</taxon>
        <taxon>Terriglobia</taxon>
        <taxon>Terriglobales</taxon>
        <taxon>Acidobacteriaceae</taxon>
        <taxon>Alloacidobacterium</taxon>
    </lineage>
</organism>
<dbReference type="AlphaFoldDB" id="A0A7G8BRH5"/>
<dbReference type="EMBL" id="CP060394">
    <property type="protein sequence ID" value="QNI35145.1"/>
    <property type="molecule type" value="Genomic_DNA"/>
</dbReference>
<dbReference type="NCBIfam" id="TIGR04305">
    <property type="entry name" value="fol_rel_CADD"/>
    <property type="match status" value="1"/>
</dbReference>
<dbReference type="Proteomes" id="UP000515312">
    <property type="component" value="Chromosome"/>
</dbReference>
<keyword evidence="1" id="KW-0560">Oxidoreductase</keyword>
<accession>A0A7G8BRH5</accession>
<evidence type="ECO:0000313" key="2">
    <source>
        <dbReference type="EMBL" id="QNI35145.1"/>
    </source>
</evidence>
<dbReference type="SMART" id="SM01236">
    <property type="entry name" value="Haem_oxygenase_2"/>
    <property type="match status" value="1"/>
</dbReference>
<dbReference type="InterPro" id="IPR016084">
    <property type="entry name" value="Haem_Oase-like_multi-hlx"/>
</dbReference>
<evidence type="ECO:0000313" key="3">
    <source>
        <dbReference type="Proteomes" id="UP000515312"/>
    </source>
</evidence>
<proteinExistence type="predicted"/>
<reference evidence="2 3" key="1">
    <citation type="submission" date="2020-08" db="EMBL/GenBank/DDBJ databases">
        <title>Edaphobacter telluris sp. nov. and Acidobacterium dinghuensis sp. nov., two acidobacteria isolated from forest soil.</title>
        <authorList>
            <person name="Fu J."/>
            <person name="Qiu L."/>
        </authorList>
    </citation>
    <scope>NUCLEOTIDE SEQUENCE [LARGE SCALE GENOMIC DNA]</scope>
    <source>
        <strain evidence="2">4Y35</strain>
    </source>
</reference>
<dbReference type="KEGG" id="adin:H7849_23220"/>